<accession>D1A6Q9</accession>
<keyword evidence="2" id="KW-1185">Reference proteome</keyword>
<dbReference type="PANTHER" id="PTHR43434:SF1">
    <property type="entry name" value="PHOSPHOGLYCOLATE PHOSPHATASE"/>
    <property type="match status" value="1"/>
</dbReference>
<dbReference type="AlphaFoldDB" id="D1A6Q9"/>
<dbReference type="InterPro" id="IPR023214">
    <property type="entry name" value="HAD_sf"/>
</dbReference>
<dbReference type="GO" id="GO:0006281">
    <property type="term" value="P:DNA repair"/>
    <property type="evidence" value="ECO:0007669"/>
    <property type="project" value="TreeGrafter"/>
</dbReference>
<dbReference type="RefSeq" id="WP_012851318.1">
    <property type="nucleotide sequence ID" value="NC_013510.1"/>
</dbReference>
<dbReference type="KEGG" id="tcu:Tcur_0948"/>
<dbReference type="SFLD" id="SFLDS00003">
    <property type="entry name" value="Haloacid_Dehalogenase"/>
    <property type="match status" value="1"/>
</dbReference>
<dbReference type="Gene3D" id="3.40.50.1000">
    <property type="entry name" value="HAD superfamily/HAD-like"/>
    <property type="match status" value="1"/>
</dbReference>
<dbReference type="InterPro" id="IPR023198">
    <property type="entry name" value="PGP-like_dom2"/>
</dbReference>
<dbReference type="InterPro" id="IPR036412">
    <property type="entry name" value="HAD-like_sf"/>
</dbReference>
<evidence type="ECO:0000313" key="1">
    <source>
        <dbReference type="EMBL" id="ACY96534.1"/>
    </source>
</evidence>
<organism evidence="1 2">
    <name type="scientific">Thermomonospora curvata (strain ATCC 19995 / DSM 43183 / JCM 3096 / KCTC 9072 / NBRC 15933 / NCIMB 10081 / Henssen B9)</name>
    <dbReference type="NCBI Taxonomy" id="471852"/>
    <lineage>
        <taxon>Bacteria</taxon>
        <taxon>Bacillati</taxon>
        <taxon>Actinomycetota</taxon>
        <taxon>Actinomycetes</taxon>
        <taxon>Streptosporangiales</taxon>
        <taxon>Thermomonosporaceae</taxon>
        <taxon>Thermomonospora</taxon>
    </lineage>
</organism>
<dbReference type="SUPFAM" id="SSF56784">
    <property type="entry name" value="HAD-like"/>
    <property type="match status" value="1"/>
</dbReference>
<gene>
    <name evidence="1" type="ordered locus">Tcur_0948</name>
</gene>
<dbReference type="Pfam" id="PF12710">
    <property type="entry name" value="HAD"/>
    <property type="match status" value="1"/>
</dbReference>
<dbReference type="SFLD" id="SFLDG01129">
    <property type="entry name" value="C1.5:_HAD__Beta-PGM__Phosphata"/>
    <property type="match status" value="1"/>
</dbReference>
<sequence length="233" mass="24559">MRTLVLWDIDRTLLSVDGLSAEVYATAHRQVTGRRPARLPAMAGKTDLAIITETLRLSHLTPTAELVSAFAGAVADHYSARTEEIRTRGRALPGAHAAVQALAAEPQVIQSVLTGNMRPIAEAKLAAFGFDEHLDLRIGAYGMDAATRPPLVALARQRTAATHGELITADRTVLIGDTPLDVQAARLTGARVIAVATGPSDETALRAAGADLVLPDLTDTPTILKAILTPTAK</sequence>
<dbReference type="eggNOG" id="COG0546">
    <property type="taxonomic scope" value="Bacteria"/>
</dbReference>
<dbReference type="InterPro" id="IPR050155">
    <property type="entry name" value="HAD-like_hydrolase_sf"/>
</dbReference>
<proteinExistence type="predicted"/>
<dbReference type="OrthoDB" id="9781769at2"/>
<dbReference type="GO" id="GO:0005829">
    <property type="term" value="C:cytosol"/>
    <property type="evidence" value="ECO:0007669"/>
    <property type="project" value="TreeGrafter"/>
</dbReference>
<dbReference type="HOGENOM" id="CLU_045011_18_0_11"/>
<dbReference type="Gene3D" id="1.10.150.240">
    <property type="entry name" value="Putative phosphatase, domain 2"/>
    <property type="match status" value="1"/>
</dbReference>
<dbReference type="STRING" id="471852.Tcur_0948"/>
<dbReference type="PANTHER" id="PTHR43434">
    <property type="entry name" value="PHOSPHOGLYCOLATE PHOSPHATASE"/>
    <property type="match status" value="1"/>
</dbReference>
<name>D1A6Q9_THECD</name>
<dbReference type="EMBL" id="CP001738">
    <property type="protein sequence ID" value="ACY96534.1"/>
    <property type="molecule type" value="Genomic_DNA"/>
</dbReference>
<reference evidence="1 2" key="1">
    <citation type="journal article" date="2011" name="Stand. Genomic Sci.">
        <title>Complete genome sequence of Thermomonospora curvata type strain (B9).</title>
        <authorList>
            <person name="Chertkov O."/>
            <person name="Sikorski J."/>
            <person name="Nolan M."/>
            <person name="Lapidus A."/>
            <person name="Lucas S."/>
            <person name="Del Rio T.G."/>
            <person name="Tice H."/>
            <person name="Cheng J.F."/>
            <person name="Goodwin L."/>
            <person name="Pitluck S."/>
            <person name="Liolios K."/>
            <person name="Ivanova N."/>
            <person name="Mavromatis K."/>
            <person name="Mikhailova N."/>
            <person name="Ovchinnikova G."/>
            <person name="Pati A."/>
            <person name="Chen A."/>
            <person name="Palaniappan K."/>
            <person name="Djao O.D."/>
            <person name="Land M."/>
            <person name="Hauser L."/>
            <person name="Chang Y.J."/>
            <person name="Jeffries C.D."/>
            <person name="Brettin T."/>
            <person name="Han C."/>
            <person name="Detter J.C."/>
            <person name="Rohde M."/>
            <person name="Goker M."/>
            <person name="Woyke T."/>
            <person name="Bristow J."/>
            <person name="Eisen J.A."/>
            <person name="Markowitz V."/>
            <person name="Hugenholtz P."/>
            <person name="Klenk H.P."/>
            <person name="Kyrpides N.C."/>
        </authorList>
    </citation>
    <scope>NUCLEOTIDE SEQUENCE [LARGE SCALE GENOMIC DNA]</scope>
    <source>
        <strain evidence="2">ATCC 19995 / DSM 43183 / JCM 3096 / KCTC 9072 / NBRC 15933 / NCIMB 10081 / Henssen B9</strain>
    </source>
</reference>
<dbReference type="GO" id="GO:0008967">
    <property type="term" value="F:phosphoglycolate phosphatase activity"/>
    <property type="evidence" value="ECO:0007669"/>
    <property type="project" value="TreeGrafter"/>
</dbReference>
<protein>
    <submittedName>
        <fullName evidence="1">Haloacid dehalogenase-like hydrolase</fullName>
    </submittedName>
</protein>
<dbReference type="Proteomes" id="UP000001918">
    <property type="component" value="Chromosome"/>
</dbReference>
<evidence type="ECO:0000313" key="2">
    <source>
        <dbReference type="Proteomes" id="UP000001918"/>
    </source>
</evidence>
<keyword evidence="1" id="KW-0378">Hydrolase</keyword>